<dbReference type="AlphaFoldDB" id="A0A3D9Q114"/>
<reference evidence="3 4" key="1">
    <citation type="submission" date="2018-08" db="EMBL/GenBank/DDBJ databases">
        <title>Genomic Encyclopedia of Type Strains, Phase III (KMG-III): the genomes of soil and plant-associated and newly described type strains.</title>
        <authorList>
            <person name="Whitman W."/>
        </authorList>
    </citation>
    <scope>NUCLEOTIDE SEQUENCE [LARGE SCALE GENOMIC DNA]</scope>
    <source>
        <strain evidence="3 4">CGMCC 1.10966</strain>
    </source>
</reference>
<accession>A0A3D9Q114</accession>
<evidence type="ECO:0000256" key="2">
    <source>
        <dbReference type="SAM" id="Phobius"/>
    </source>
</evidence>
<protein>
    <submittedName>
        <fullName evidence="3">Uncharacterized protein</fullName>
    </submittedName>
</protein>
<feature type="region of interest" description="Disordered" evidence="1">
    <location>
        <begin position="55"/>
        <end position="74"/>
    </location>
</feature>
<dbReference type="RefSeq" id="WP_116192885.1">
    <property type="nucleotide sequence ID" value="NZ_QTTN01000078.1"/>
</dbReference>
<dbReference type="Proteomes" id="UP000256304">
    <property type="component" value="Unassembled WGS sequence"/>
</dbReference>
<proteinExistence type="predicted"/>
<keyword evidence="2" id="KW-0812">Transmembrane</keyword>
<evidence type="ECO:0000313" key="3">
    <source>
        <dbReference type="EMBL" id="REE54728.1"/>
    </source>
</evidence>
<sequence length="74" mass="8117">MVSPWVTGAVILFGIIVAVTGVIAYLRMYKNSAWSAMTSRSPESDPPETIIFKSQLREESAAAEAEEKPEQNES</sequence>
<dbReference type="EMBL" id="QTTN01000078">
    <property type="protein sequence ID" value="REE54728.1"/>
    <property type="molecule type" value="Genomic_DNA"/>
</dbReference>
<dbReference type="OrthoDB" id="2663213at2"/>
<feature type="transmembrane region" description="Helical" evidence="2">
    <location>
        <begin position="6"/>
        <end position="26"/>
    </location>
</feature>
<comment type="caution">
    <text evidence="3">The sequence shown here is derived from an EMBL/GenBank/DDBJ whole genome shotgun (WGS) entry which is preliminary data.</text>
</comment>
<evidence type="ECO:0000256" key="1">
    <source>
        <dbReference type="SAM" id="MobiDB-lite"/>
    </source>
</evidence>
<keyword evidence="2" id="KW-1133">Transmembrane helix</keyword>
<organism evidence="3 4">
    <name type="scientific">Paenibacillus taihuensis</name>
    <dbReference type="NCBI Taxonomy" id="1156355"/>
    <lineage>
        <taxon>Bacteria</taxon>
        <taxon>Bacillati</taxon>
        <taxon>Bacillota</taxon>
        <taxon>Bacilli</taxon>
        <taxon>Bacillales</taxon>
        <taxon>Paenibacillaceae</taxon>
        <taxon>Paenibacillus</taxon>
    </lineage>
</organism>
<keyword evidence="2" id="KW-0472">Membrane</keyword>
<name>A0A3D9Q114_9BACL</name>
<evidence type="ECO:0000313" key="4">
    <source>
        <dbReference type="Proteomes" id="UP000256304"/>
    </source>
</evidence>
<keyword evidence="4" id="KW-1185">Reference proteome</keyword>
<gene>
    <name evidence="3" type="ORF">A8990_1784</name>
</gene>